<name>A0ACA9KNU8_9GLOM</name>
<sequence length="41" mass="5049">MYWVMNHEFDRISEVQRKSSFVVGTHPHATGWRESWKRRES</sequence>
<organism evidence="1 2">
    <name type="scientific">Dentiscutata heterogama</name>
    <dbReference type="NCBI Taxonomy" id="1316150"/>
    <lineage>
        <taxon>Eukaryota</taxon>
        <taxon>Fungi</taxon>
        <taxon>Fungi incertae sedis</taxon>
        <taxon>Mucoromycota</taxon>
        <taxon>Glomeromycotina</taxon>
        <taxon>Glomeromycetes</taxon>
        <taxon>Diversisporales</taxon>
        <taxon>Gigasporaceae</taxon>
        <taxon>Dentiscutata</taxon>
    </lineage>
</organism>
<accession>A0ACA9KNU8</accession>
<dbReference type="EMBL" id="CAJVPU010001503">
    <property type="protein sequence ID" value="CAG8482592.1"/>
    <property type="molecule type" value="Genomic_DNA"/>
</dbReference>
<dbReference type="Proteomes" id="UP000789702">
    <property type="component" value="Unassembled WGS sequence"/>
</dbReference>
<evidence type="ECO:0000313" key="1">
    <source>
        <dbReference type="EMBL" id="CAG8482592.1"/>
    </source>
</evidence>
<reference evidence="1" key="1">
    <citation type="submission" date="2021-06" db="EMBL/GenBank/DDBJ databases">
        <authorList>
            <person name="Kallberg Y."/>
            <person name="Tangrot J."/>
            <person name="Rosling A."/>
        </authorList>
    </citation>
    <scope>NUCLEOTIDE SEQUENCE</scope>
    <source>
        <strain evidence="1">IL203A</strain>
    </source>
</reference>
<evidence type="ECO:0000313" key="2">
    <source>
        <dbReference type="Proteomes" id="UP000789702"/>
    </source>
</evidence>
<comment type="caution">
    <text evidence="1">The sequence shown here is derived from an EMBL/GenBank/DDBJ whole genome shotgun (WGS) entry which is preliminary data.</text>
</comment>
<proteinExistence type="predicted"/>
<gene>
    <name evidence="1" type="ORF">DHETER_LOCUS2191</name>
</gene>
<keyword evidence="2" id="KW-1185">Reference proteome</keyword>
<protein>
    <submittedName>
        <fullName evidence="1">6340_t:CDS:1</fullName>
    </submittedName>
</protein>